<dbReference type="InParanoid" id="F4RZI5"/>
<organism evidence="3">
    <name type="scientific">Melampsora larici-populina (strain 98AG31 / pathotype 3-4-7)</name>
    <name type="common">Poplar leaf rust fungus</name>
    <dbReference type="NCBI Taxonomy" id="747676"/>
    <lineage>
        <taxon>Eukaryota</taxon>
        <taxon>Fungi</taxon>
        <taxon>Dikarya</taxon>
        <taxon>Basidiomycota</taxon>
        <taxon>Pucciniomycotina</taxon>
        <taxon>Pucciniomycetes</taxon>
        <taxon>Pucciniales</taxon>
        <taxon>Melampsoraceae</taxon>
        <taxon>Melampsora</taxon>
    </lineage>
</organism>
<dbReference type="HOGENOM" id="CLU_1896706_0_0_1"/>
<gene>
    <name evidence="2" type="ORF">MELLADRAFT_110361</name>
</gene>
<reference evidence="3" key="1">
    <citation type="journal article" date="2011" name="Proc. Natl. Acad. Sci. U.S.A.">
        <title>Obligate biotrophy features unraveled by the genomic analysis of rust fungi.</title>
        <authorList>
            <person name="Duplessis S."/>
            <person name="Cuomo C.A."/>
            <person name="Lin Y.-C."/>
            <person name="Aerts A."/>
            <person name="Tisserant E."/>
            <person name="Veneault-Fourrey C."/>
            <person name="Joly D.L."/>
            <person name="Hacquard S."/>
            <person name="Amselem J."/>
            <person name="Cantarel B.L."/>
            <person name="Chiu R."/>
            <person name="Coutinho P.M."/>
            <person name="Feau N."/>
            <person name="Field M."/>
            <person name="Frey P."/>
            <person name="Gelhaye E."/>
            <person name="Goldberg J."/>
            <person name="Grabherr M.G."/>
            <person name="Kodira C.D."/>
            <person name="Kohler A."/>
            <person name="Kuees U."/>
            <person name="Lindquist E.A."/>
            <person name="Lucas S.M."/>
            <person name="Mago R."/>
            <person name="Mauceli E."/>
            <person name="Morin E."/>
            <person name="Murat C."/>
            <person name="Pangilinan J.L."/>
            <person name="Park R."/>
            <person name="Pearson M."/>
            <person name="Quesneville H."/>
            <person name="Rouhier N."/>
            <person name="Sakthikumar S."/>
            <person name="Salamov A.A."/>
            <person name="Schmutz J."/>
            <person name="Selles B."/>
            <person name="Shapiro H."/>
            <person name="Tanguay P."/>
            <person name="Tuskan G.A."/>
            <person name="Henrissat B."/>
            <person name="Van de Peer Y."/>
            <person name="Rouze P."/>
            <person name="Ellis J.G."/>
            <person name="Dodds P.N."/>
            <person name="Schein J.E."/>
            <person name="Zhong S."/>
            <person name="Hamelin R.C."/>
            <person name="Grigoriev I.V."/>
            <person name="Szabo L.J."/>
            <person name="Martin F."/>
        </authorList>
    </citation>
    <scope>NUCLEOTIDE SEQUENCE [LARGE SCALE GENOMIC DNA]</scope>
    <source>
        <strain evidence="3">98AG31 / pathotype 3-4-7</strain>
    </source>
</reference>
<dbReference type="Proteomes" id="UP000001072">
    <property type="component" value="Unassembled WGS sequence"/>
</dbReference>
<accession>F4RZI5</accession>
<dbReference type="GeneID" id="18924054"/>
<feature type="region of interest" description="Disordered" evidence="1">
    <location>
        <begin position="120"/>
        <end position="140"/>
    </location>
</feature>
<evidence type="ECO:0000313" key="2">
    <source>
        <dbReference type="EMBL" id="EGG02234.1"/>
    </source>
</evidence>
<proteinExistence type="predicted"/>
<dbReference type="KEGG" id="mlr:MELLADRAFT_110361"/>
<evidence type="ECO:0000313" key="3">
    <source>
        <dbReference type="Proteomes" id="UP000001072"/>
    </source>
</evidence>
<evidence type="ECO:0000256" key="1">
    <source>
        <dbReference type="SAM" id="MobiDB-lite"/>
    </source>
</evidence>
<feature type="region of interest" description="Disordered" evidence="1">
    <location>
        <begin position="28"/>
        <end position="105"/>
    </location>
</feature>
<feature type="compositionally biased region" description="Basic residues" evidence="1">
    <location>
        <begin position="87"/>
        <end position="98"/>
    </location>
</feature>
<keyword evidence="3" id="KW-1185">Reference proteome</keyword>
<dbReference type="EMBL" id="GL883132">
    <property type="protein sequence ID" value="EGG02234.1"/>
    <property type="molecule type" value="Genomic_DNA"/>
</dbReference>
<dbReference type="AlphaFoldDB" id="F4RZI5"/>
<name>F4RZI5_MELLP</name>
<dbReference type="VEuPathDB" id="FungiDB:MELLADRAFT_110361"/>
<dbReference type="RefSeq" id="XP_007414491.1">
    <property type="nucleotide sequence ID" value="XM_007414429.1"/>
</dbReference>
<sequence>MICPPSDNRQALPSSSFTFFITNQQLSTSTNTKDKGKGKHARSWSIPGSTINTEAEDDTNTPEVISGPAQKILPAPKQSALAGPSKGKSKVVNKKSGPRRKDTEAKLNLAIAADAGVTRNLDQDSDNDNSRVRKIGQSHL</sequence>
<protein>
    <submittedName>
        <fullName evidence="2">Uncharacterized protein</fullName>
    </submittedName>
</protein>